<dbReference type="Proteomes" id="UP001367508">
    <property type="component" value="Unassembled WGS sequence"/>
</dbReference>
<dbReference type="SUPFAM" id="SSF54928">
    <property type="entry name" value="RNA-binding domain, RBD"/>
    <property type="match status" value="2"/>
</dbReference>
<dbReference type="InterPro" id="IPR000504">
    <property type="entry name" value="RRM_dom"/>
</dbReference>
<feature type="domain" description="RRM" evidence="3">
    <location>
        <begin position="183"/>
        <end position="260"/>
    </location>
</feature>
<reference evidence="4 5" key="1">
    <citation type="submission" date="2024-01" db="EMBL/GenBank/DDBJ databases">
        <title>The genomes of 5 underutilized Papilionoideae crops provide insights into root nodulation and disease resistanc.</title>
        <authorList>
            <person name="Jiang F."/>
        </authorList>
    </citation>
    <scope>NUCLEOTIDE SEQUENCE [LARGE SCALE GENOMIC DNA]</scope>
    <source>
        <strain evidence="4">LVBAO_FW01</strain>
        <tissue evidence="4">Leaves</tissue>
    </source>
</reference>
<keyword evidence="1 2" id="KW-0694">RNA-binding</keyword>
<organism evidence="4 5">
    <name type="scientific">Canavalia gladiata</name>
    <name type="common">Sword bean</name>
    <name type="synonym">Dolichos gladiatus</name>
    <dbReference type="NCBI Taxonomy" id="3824"/>
    <lineage>
        <taxon>Eukaryota</taxon>
        <taxon>Viridiplantae</taxon>
        <taxon>Streptophyta</taxon>
        <taxon>Embryophyta</taxon>
        <taxon>Tracheophyta</taxon>
        <taxon>Spermatophyta</taxon>
        <taxon>Magnoliopsida</taxon>
        <taxon>eudicotyledons</taxon>
        <taxon>Gunneridae</taxon>
        <taxon>Pentapetalae</taxon>
        <taxon>rosids</taxon>
        <taxon>fabids</taxon>
        <taxon>Fabales</taxon>
        <taxon>Fabaceae</taxon>
        <taxon>Papilionoideae</taxon>
        <taxon>50 kb inversion clade</taxon>
        <taxon>NPAAA clade</taxon>
        <taxon>indigoferoid/millettioid clade</taxon>
        <taxon>Phaseoleae</taxon>
        <taxon>Canavalia</taxon>
    </lineage>
</organism>
<dbReference type="GO" id="GO:0003729">
    <property type="term" value="F:mRNA binding"/>
    <property type="evidence" value="ECO:0007669"/>
    <property type="project" value="TreeGrafter"/>
</dbReference>
<dbReference type="InterPro" id="IPR012677">
    <property type="entry name" value="Nucleotide-bd_a/b_plait_sf"/>
</dbReference>
<evidence type="ECO:0000259" key="3">
    <source>
        <dbReference type="PROSITE" id="PS50102"/>
    </source>
</evidence>
<dbReference type="InterPro" id="IPR050502">
    <property type="entry name" value="Euk_RNA-bind_prot"/>
</dbReference>
<dbReference type="GO" id="GO:1901259">
    <property type="term" value="P:chloroplast rRNA processing"/>
    <property type="evidence" value="ECO:0007669"/>
    <property type="project" value="TreeGrafter"/>
</dbReference>
<dbReference type="PROSITE" id="PS50102">
    <property type="entry name" value="RRM"/>
    <property type="match status" value="2"/>
</dbReference>
<gene>
    <name evidence="4" type="ORF">VNO77_06695</name>
</gene>
<name>A0AAN9MAM3_CANGL</name>
<dbReference type="Gene3D" id="3.30.70.330">
    <property type="match status" value="2"/>
</dbReference>
<comment type="caution">
    <text evidence="4">The sequence shown here is derived from an EMBL/GenBank/DDBJ whole genome shotgun (WGS) entry which is preliminary data.</text>
</comment>
<evidence type="ECO:0000313" key="5">
    <source>
        <dbReference type="Proteomes" id="UP001367508"/>
    </source>
</evidence>
<dbReference type="InterPro" id="IPR035979">
    <property type="entry name" value="RBD_domain_sf"/>
</dbReference>
<evidence type="ECO:0000256" key="1">
    <source>
        <dbReference type="ARBA" id="ARBA00022884"/>
    </source>
</evidence>
<evidence type="ECO:0000313" key="4">
    <source>
        <dbReference type="EMBL" id="KAK7349374.1"/>
    </source>
</evidence>
<dbReference type="SMART" id="SM00360">
    <property type="entry name" value="RRM"/>
    <property type="match status" value="2"/>
</dbReference>
<proteinExistence type="predicted"/>
<accession>A0AAN9MAM3</accession>
<sequence length="268" mass="30106">MPPNTLTHTFLITPSSPVLTLRPQFKQLVSHFGHPRLSLEPSSYFSPLTLRKGRTVVAEGFNGEEYAYPQNDSVLGHEDRKLRRPCEVYVCNFPRSFNAAHLFDMFRPYGTILSVEICRNAKTEESKGCGYVTMGSVYSARVAVAALDGSDVGGREMRVRLSVEMNPERNSSTQKTMYYEAPHKLYVGNLPKSARPEQLRNLFSRFGNIAGAVVLHDHKHGKGRVYAFLSFESETERNAARSLDGTEFYGRKLIVKEGVERTEASAYA</sequence>
<dbReference type="AlphaFoldDB" id="A0AAN9MAM3"/>
<dbReference type="GO" id="GO:0009535">
    <property type="term" value="C:chloroplast thylakoid membrane"/>
    <property type="evidence" value="ECO:0007669"/>
    <property type="project" value="TreeGrafter"/>
</dbReference>
<dbReference type="PANTHER" id="PTHR48025">
    <property type="entry name" value="OS02G0815200 PROTEIN"/>
    <property type="match status" value="1"/>
</dbReference>
<dbReference type="Pfam" id="PF00076">
    <property type="entry name" value="RRM_1"/>
    <property type="match status" value="2"/>
</dbReference>
<feature type="domain" description="RRM" evidence="3">
    <location>
        <begin position="86"/>
        <end position="164"/>
    </location>
</feature>
<evidence type="ECO:0000256" key="2">
    <source>
        <dbReference type="PROSITE-ProRule" id="PRU00176"/>
    </source>
</evidence>
<keyword evidence="5" id="KW-1185">Reference proteome</keyword>
<dbReference type="EMBL" id="JAYMYQ010000002">
    <property type="protein sequence ID" value="KAK7349374.1"/>
    <property type="molecule type" value="Genomic_DNA"/>
</dbReference>
<dbReference type="PANTHER" id="PTHR48025:SF7">
    <property type="entry name" value="RNA-BINDING (RRM_RBD_RNP MOTIFS) FAMILY PROTEIN"/>
    <property type="match status" value="1"/>
</dbReference>
<protein>
    <recommendedName>
        <fullName evidence="3">RRM domain-containing protein</fullName>
    </recommendedName>
</protein>